<dbReference type="InParanoid" id="E9FSI2"/>
<evidence type="ECO:0000313" key="2">
    <source>
        <dbReference type="Proteomes" id="UP000000305"/>
    </source>
</evidence>
<name>E9FSI2_DAPPU</name>
<dbReference type="HOGENOM" id="CLU_2135965_0_0_1"/>
<dbReference type="EMBL" id="GL732524">
    <property type="protein sequence ID" value="EFX89212.1"/>
    <property type="molecule type" value="Genomic_DNA"/>
</dbReference>
<organism evidence="1 2">
    <name type="scientific">Daphnia pulex</name>
    <name type="common">Water flea</name>
    <dbReference type="NCBI Taxonomy" id="6669"/>
    <lineage>
        <taxon>Eukaryota</taxon>
        <taxon>Metazoa</taxon>
        <taxon>Ecdysozoa</taxon>
        <taxon>Arthropoda</taxon>
        <taxon>Crustacea</taxon>
        <taxon>Branchiopoda</taxon>
        <taxon>Diplostraca</taxon>
        <taxon>Cladocera</taxon>
        <taxon>Anomopoda</taxon>
        <taxon>Daphniidae</taxon>
        <taxon>Daphnia</taxon>
    </lineage>
</organism>
<reference evidence="1 2" key="1">
    <citation type="journal article" date="2011" name="Science">
        <title>The ecoresponsive genome of Daphnia pulex.</title>
        <authorList>
            <person name="Colbourne J.K."/>
            <person name="Pfrender M.E."/>
            <person name="Gilbert D."/>
            <person name="Thomas W.K."/>
            <person name="Tucker A."/>
            <person name="Oakley T.H."/>
            <person name="Tokishita S."/>
            <person name="Aerts A."/>
            <person name="Arnold G.J."/>
            <person name="Basu M.K."/>
            <person name="Bauer D.J."/>
            <person name="Caceres C.E."/>
            <person name="Carmel L."/>
            <person name="Casola C."/>
            <person name="Choi J.H."/>
            <person name="Detter J.C."/>
            <person name="Dong Q."/>
            <person name="Dusheyko S."/>
            <person name="Eads B.D."/>
            <person name="Frohlich T."/>
            <person name="Geiler-Samerotte K.A."/>
            <person name="Gerlach D."/>
            <person name="Hatcher P."/>
            <person name="Jogdeo S."/>
            <person name="Krijgsveld J."/>
            <person name="Kriventseva E.V."/>
            <person name="Kultz D."/>
            <person name="Laforsch C."/>
            <person name="Lindquist E."/>
            <person name="Lopez J."/>
            <person name="Manak J.R."/>
            <person name="Muller J."/>
            <person name="Pangilinan J."/>
            <person name="Patwardhan R.P."/>
            <person name="Pitluck S."/>
            <person name="Pritham E.J."/>
            <person name="Rechtsteiner A."/>
            <person name="Rho M."/>
            <person name="Rogozin I.B."/>
            <person name="Sakarya O."/>
            <person name="Salamov A."/>
            <person name="Schaack S."/>
            <person name="Shapiro H."/>
            <person name="Shiga Y."/>
            <person name="Skalitzky C."/>
            <person name="Smith Z."/>
            <person name="Souvorov A."/>
            <person name="Sung W."/>
            <person name="Tang Z."/>
            <person name="Tsuchiya D."/>
            <person name="Tu H."/>
            <person name="Vos H."/>
            <person name="Wang M."/>
            <person name="Wolf Y.I."/>
            <person name="Yamagata H."/>
            <person name="Yamada T."/>
            <person name="Ye Y."/>
            <person name="Shaw J.R."/>
            <person name="Andrews J."/>
            <person name="Crease T.J."/>
            <person name="Tang H."/>
            <person name="Lucas S.M."/>
            <person name="Robertson H.M."/>
            <person name="Bork P."/>
            <person name="Koonin E.V."/>
            <person name="Zdobnov E.M."/>
            <person name="Grigoriev I.V."/>
            <person name="Lynch M."/>
            <person name="Boore J.L."/>
        </authorList>
    </citation>
    <scope>NUCLEOTIDE SEQUENCE [LARGE SCALE GENOMIC DNA]</scope>
</reference>
<accession>E9FSI2</accession>
<evidence type="ECO:0000313" key="1">
    <source>
        <dbReference type="EMBL" id="EFX89212.1"/>
    </source>
</evidence>
<dbReference type="AlphaFoldDB" id="E9FSI2"/>
<protein>
    <submittedName>
        <fullName evidence="1">Uncharacterized protein</fullName>
    </submittedName>
</protein>
<dbReference type="KEGG" id="dpx:DAPPUDRAFT_232846"/>
<dbReference type="Proteomes" id="UP000000305">
    <property type="component" value="Unassembled WGS sequence"/>
</dbReference>
<gene>
    <name evidence="1" type="ORF">DAPPUDRAFT_232846</name>
</gene>
<keyword evidence="2" id="KW-1185">Reference proteome</keyword>
<proteinExistence type="predicted"/>
<sequence>MDFVIFNGRHRSPSDVAPLLVRTKLVIYVDHRIVVNPLSATPLFSPARAALVGLVVYKPRGRRVAKPKLCRKASLFQAMHHAPPLVSPDLSAMASPTWSRILQTWRVENFLNL</sequence>